<name>A0A1R0KUC8_9PSEU</name>
<proteinExistence type="predicted"/>
<dbReference type="PROSITE" id="PS51257">
    <property type="entry name" value="PROKAR_LIPOPROTEIN"/>
    <property type="match status" value="1"/>
</dbReference>
<evidence type="ECO:0008006" key="3">
    <source>
        <dbReference type="Google" id="ProtNLM"/>
    </source>
</evidence>
<evidence type="ECO:0000313" key="2">
    <source>
        <dbReference type="Proteomes" id="UP000187486"/>
    </source>
</evidence>
<organism evidence="1 2">
    <name type="scientific">Amycolatopsis coloradensis</name>
    <dbReference type="NCBI Taxonomy" id="76021"/>
    <lineage>
        <taxon>Bacteria</taxon>
        <taxon>Bacillati</taxon>
        <taxon>Actinomycetota</taxon>
        <taxon>Actinomycetes</taxon>
        <taxon>Pseudonocardiales</taxon>
        <taxon>Pseudonocardiaceae</taxon>
        <taxon>Amycolatopsis</taxon>
    </lineage>
</organism>
<sequence length="278" mass="29409">MNRRRTGMVTTIAVVALGAVACGGQNVISEGNVAEVRQALATAVSGAAAVTLDPSGDGFTQSYRLRLRFTSPAVTAEDARAAARRAAPVVWDTADTRWTTLWVETGCARAEACGNVQLTVDAAYAEAVWGAPAHGAHRPAIDDEDRRRAAAASHNATSTGVFDFARETPSPFPAGWHVYGPKPKQGSDFAWLDVYVPAGTDQRRRESGLAQIAAVLWHDQPGNLRGVGLDGTEIATTPPSTATVPGTAAAPRATYRYERDAAELRRTFGPRAADLETP</sequence>
<protein>
    <recommendedName>
        <fullName evidence="3">Lipoprotein</fullName>
    </recommendedName>
</protein>
<dbReference type="Proteomes" id="UP000187486">
    <property type="component" value="Unassembled WGS sequence"/>
</dbReference>
<dbReference type="RefSeq" id="WP_143253036.1">
    <property type="nucleotide sequence ID" value="NZ_MQUQ01000007.1"/>
</dbReference>
<keyword evidence="2" id="KW-1185">Reference proteome</keyword>
<accession>A0A1R0KUC8</accession>
<dbReference type="AlphaFoldDB" id="A0A1R0KUC8"/>
<evidence type="ECO:0000313" key="1">
    <source>
        <dbReference type="EMBL" id="OLZ51616.1"/>
    </source>
</evidence>
<comment type="caution">
    <text evidence="1">The sequence shown here is derived from an EMBL/GenBank/DDBJ whole genome shotgun (WGS) entry which is preliminary data.</text>
</comment>
<dbReference type="EMBL" id="MQUQ01000007">
    <property type="protein sequence ID" value="OLZ51616.1"/>
    <property type="molecule type" value="Genomic_DNA"/>
</dbReference>
<reference evidence="1 2" key="1">
    <citation type="submission" date="2016-01" db="EMBL/GenBank/DDBJ databases">
        <title>Amycolatopsis coloradensis genome sequencing and assembly.</title>
        <authorList>
            <person name="Mayilraj S."/>
        </authorList>
    </citation>
    <scope>NUCLEOTIDE SEQUENCE [LARGE SCALE GENOMIC DNA]</scope>
    <source>
        <strain evidence="1 2">DSM 44225</strain>
    </source>
</reference>
<gene>
    <name evidence="1" type="ORF">BS329_15210</name>
</gene>